<protein>
    <submittedName>
        <fullName evidence="2">Uncharacterized protein</fullName>
    </submittedName>
</protein>
<dbReference type="Proteomes" id="UP001445076">
    <property type="component" value="Unassembled WGS sequence"/>
</dbReference>
<sequence length="106" mass="11956">QPCAASTPLPPPPAPPRPMPQVHPAPCDCEWNWTQSIFVPKPCDFDASGSGIQPESPITNESTELDYFQLYFDEPIMNLIVTQTNIYYQYVMNNTTEVGESSRLHR</sequence>
<organism evidence="2 3">
    <name type="scientific">Cherax quadricarinatus</name>
    <name type="common">Australian red claw crayfish</name>
    <dbReference type="NCBI Taxonomy" id="27406"/>
    <lineage>
        <taxon>Eukaryota</taxon>
        <taxon>Metazoa</taxon>
        <taxon>Ecdysozoa</taxon>
        <taxon>Arthropoda</taxon>
        <taxon>Crustacea</taxon>
        <taxon>Multicrustacea</taxon>
        <taxon>Malacostraca</taxon>
        <taxon>Eumalacostraca</taxon>
        <taxon>Eucarida</taxon>
        <taxon>Decapoda</taxon>
        <taxon>Pleocyemata</taxon>
        <taxon>Astacidea</taxon>
        <taxon>Parastacoidea</taxon>
        <taxon>Parastacidae</taxon>
        <taxon>Cherax</taxon>
    </lineage>
</organism>
<feature type="non-terminal residue" evidence="2">
    <location>
        <position position="1"/>
    </location>
</feature>
<evidence type="ECO:0000256" key="1">
    <source>
        <dbReference type="SAM" id="MobiDB-lite"/>
    </source>
</evidence>
<feature type="non-terminal residue" evidence="2">
    <location>
        <position position="106"/>
    </location>
</feature>
<evidence type="ECO:0000313" key="2">
    <source>
        <dbReference type="EMBL" id="KAK8718949.1"/>
    </source>
</evidence>
<gene>
    <name evidence="2" type="ORF">OTU49_014338</name>
</gene>
<dbReference type="EMBL" id="JARKIK010003461">
    <property type="protein sequence ID" value="KAK8718949.1"/>
    <property type="molecule type" value="Genomic_DNA"/>
</dbReference>
<name>A0AAW0VRH7_CHEQU</name>
<comment type="caution">
    <text evidence="2">The sequence shown here is derived from an EMBL/GenBank/DDBJ whole genome shotgun (WGS) entry which is preliminary data.</text>
</comment>
<dbReference type="AlphaFoldDB" id="A0AAW0VRH7"/>
<reference evidence="2 3" key="1">
    <citation type="journal article" date="2024" name="BMC Genomics">
        <title>Genome assembly of redclaw crayfish (Cherax quadricarinatus) provides insights into its immune adaptation and hypoxia tolerance.</title>
        <authorList>
            <person name="Liu Z."/>
            <person name="Zheng J."/>
            <person name="Li H."/>
            <person name="Fang K."/>
            <person name="Wang S."/>
            <person name="He J."/>
            <person name="Zhou D."/>
            <person name="Weng S."/>
            <person name="Chi M."/>
            <person name="Gu Z."/>
            <person name="He J."/>
            <person name="Li F."/>
            <person name="Wang M."/>
        </authorList>
    </citation>
    <scope>NUCLEOTIDE SEQUENCE [LARGE SCALE GENOMIC DNA]</scope>
    <source>
        <strain evidence="2">ZL_2023a</strain>
    </source>
</reference>
<feature type="compositionally biased region" description="Pro residues" evidence="1">
    <location>
        <begin position="8"/>
        <end position="21"/>
    </location>
</feature>
<proteinExistence type="predicted"/>
<accession>A0AAW0VRH7</accession>
<keyword evidence="3" id="KW-1185">Reference proteome</keyword>
<feature type="region of interest" description="Disordered" evidence="1">
    <location>
        <begin position="1"/>
        <end position="21"/>
    </location>
</feature>
<evidence type="ECO:0000313" key="3">
    <source>
        <dbReference type="Proteomes" id="UP001445076"/>
    </source>
</evidence>